<keyword evidence="3" id="KW-0808">Transferase</keyword>
<reference evidence="4 5" key="1">
    <citation type="submission" date="2020-03" db="EMBL/GenBank/DDBJ databases">
        <title>Whole genome shotgun sequence of Phytohabitans houttuyneae NBRC 108639.</title>
        <authorList>
            <person name="Komaki H."/>
            <person name="Tamura T."/>
        </authorList>
    </citation>
    <scope>NUCLEOTIDE SEQUENCE [LARGE SCALE GENOMIC DNA]</scope>
    <source>
        <strain evidence="4 5">NBRC 108639</strain>
    </source>
</reference>
<dbReference type="Pfam" id="PF11468">
    <property type="entry name" value="PTase_Orf2"/>
    <property type="match status" value="1"/>
</dbReference>
<dbReference type="AlphaFoldDB" id="A0A6V8K1Z8"/>
<dbReference type="InterPro" id="IPR020965">
    <property type="entry name" value="Prenyltransferase_CloQ"/>
</dbReference>
<comment type="similarity">
    <text evidence="1">Belongs to the aromatic prenyltransferase family.</text>
</comment>
<dbReference type="Proteomes" id="UP000482800">
    <property type="component" value="Unassembled WGS sequence"/>
</dbReference>
<keyword evidence="2" id="KW-0637">Prenyltransferase</keyword>
<evidence type="ECO:0000256" key="2">
    <source>
        <dbReference type="ARBA" id="ARBA00022602"/>
    </source>
</evidence>
<dbReference type="InterPro" id="IPR033964">
    <property type="entry name" value="ABBA"/>
</dbReference>
<accession>A0A6V8K1Z8</accession>
<comment type="caution">
    <text evidence="4">The sequence shown here is derived from an EMBL/GenBank/DDBJ whole genome shotgun (WGS) entry which is preliminary data.</text>
</comment>
<name>A0A6V8K1Z8_9ACTN</name>
<evidence type="ECO:0000256" key="1">
    <source>
        <dbReference type="ARBA" id="ARBA00005368"/>
    </source>
</evidence>
<evidence type="ECO:0000313" key="5">
    <source>
        <dbReference type="Proteomes" id="UP000482800"/>
    </source>
</evidence>
<dbReference type="GO" id="GO:0004659">
    <property type="term" value="F:prenyltransferase activity"/>
    <property type="evidence" value="ECO:0007669"/>
    <property type="project" value="UniProtKB-KW"/>
</dbReference>
<reference evidence="4 5" key="2">
    <citation type="submission" date="2020-03" db="EMBL/GenBank/DDBJ databases">
        <authorList>
            <person name="Ichikawa N."/>
            <person name="Kimura A."/>
            <person name="Kitahashi Y."/>
            <person name="Uohara A."/>
        </authorList>
    </citation>
    <scope>NUCLEOTIDE SEQUENCE [LARGE SCALE GENOMIC DNA]</scope>
    <source>
        <strain evidence="4 5">NBRC 108639</strain>
    </source>
</reference>
<dbReference type="SUPFAM" id="SSF143492">
    <property type="entry name" value="Prenyltransferase-like"/>
    <property type="match status" value="1"/>
</dbReference>
<evidence type="ECO:0000313" key="4">
    <source>
        <dbReference type="EMBL" id="GFJ76391.1"/>
    </source>
</evidence>
<keyword evidence="5" id="KW-1185">Reference proteome</keyword>
<dbReference type="SFLD" id="SFLDS00036">
    <property type="entry name" value="Aromatic_Prenyltransferase"/>
    <property type="match status" value="1"/>
</dbReference>
<dbReference type="EMBL" id="BLPF01000001">
    <property type="protein sequence ID" value="GFJ76391.1"/>
    <property type="molecule type" value="Genomic_DNA"/>
</dbReference>
<dbReference type="RefSeq" id="WP_218578681.1">
    <property type="nucleotide sequence ID" value="NZ_BLPF01000001.1"/>
</dbReference>
<evidence type="ECO:0000256" key="3">
    <source>
        <dbReference type="ARBA" id="ARBA00022679"/>
    </source>
</evidence>
<sequence length="205" mass="21703">MSGTAELEGLYADIEEAARLVDAPCARDEVWPVLTTYADLLGQAVIAFRVATGARGEGDLDCRFTMLPKDVDPYALALSSGLTDKTDHPVGALLADLAEHCPIDCYGIDFGVVDGFKKTWTFFPGDALQSLATLAAVPSAPRAMAENLDFFARHGLAHNASLVGIDYPSRSVNVYFGEIPPSASCRPPSGRCSASSACPSRARSC</sequence>
<organism evidence="4 5">
    <name type="scientific">Phytohabitans houttuyneae</name>
    <dbReference type="NCBI Taxonomy" id="1076126"/>
    <lineage>
        <taxon>Bacteria</taxon>
        <taxon>Bacillati</taxon>
        <taxon>Actinomycetota</taxon>
        <taxon>Actinomycetes</taxon>
        <taxon>Micromonosporales</taxon>
        <taxon>Micromonosporaceae</taxon>
    </lineage>
</organism>
<dbReference type="InterPro" id="IPR036239">
    <property type="entry name" value="PrenylTrfase-like_sf"/>
</dbReference>
<proteinExistence type="inferred from homology"/>
<protein>
    <submittedName>
        <fullName evidence="4">Uncharacterized protein</fullName>
    </submittedName>
</protein>
<gene>
    <name evidence="4" type="ORF">Phou_005710</name>
</gene>